<accession>A0A7W7KN79</accession>
<evidence type="ECO:0000313" key="1">
    <source>
        <dbReference type="EMBL" id="MBB4865434.1"/>
    </source>
</evidence>
<dbReference type="EMBL" id="JACHLI010000018">
    <property type="protein sequence ID" value="MBB4865434.1"/>
    <property type="molecule type" value="Genomic_DNA"/>
</dbReference>
<reference evidence="1 2" key="1">
    <citation type="submission" date="2020-08" db="EMBL/GenBank/DDBJ databases">
        <title>Functional genomics of gut bacteria from endangered species of beetles.</title>
        <authorList>
            <person name="Carlos-Shanley C."/>
        </authorList>
    </citation>
    <scope>NUCLEOTIDE SEQUENCE [LARGE SCALE GENOMIC DNA]</scope>
    <source>
        <strain evidence="1 2">S00179</strain>
    </source>
</reference>
<name>A0A7W7KN79_PSENT</name>
<gene>
    <name evidence="1" type="ORF">HNP46_004315</name>
</gene>
<dbReference type="AlphaFoldDB" id="A0A7W7KN79"/>
<organism evidence="1 2">
    <name type="scientific">Pseudomonas nitroreducens</name>
    <dbReference type="NCBI Taxonomy" id="46680"/>
    <lineage>
        <taxon>Bacteria</taxon>
        <taxon>Pseudomonadati</taxon>
        <taxon>Pseudomonadota</taxon>
        <taxon>Gammaproteobacteria</taxon>
        <taxon>Pseudomonadales</taxon>
        <taxon>Pseudomonadaceae</taxon>
        <taxon>Pseudomonas</taxon>
    </lineage>
</organism>
<dbReference type="RefSeq" id="WP_184592919.1">
    <property type="nucleotide sequence ID" value="NZ_JACHLI010000018.1"/>
</dbReference>
<protein>
    <submittedName>
        <fullName evidence="1">Uncharacterized protein</fullName>
    </submittedName>
</protein>
<comment type="caution">
    <text evidence="1">The sequence shown here is derived from an EMBL/GenBank/DDBJ whole genome shotgun (WGS) entry which is preliminary data.</text>
</comment>
<dbReference type="Proteomes" id="UP000566995">
    <property type="component" value="Unassembled WGS sequence"/>
</dbReference>
<evidence type="ECO:0000313" key="2">
    <source>
        <dbReference type="Proteomes" id="UP000566995"/>
    </source>
</evidence>
<proteinExistence type="predicted"/>
<sequence length="400" mass="45073">MTIKEDLQLRKEVTVMRKEGRLPMDIDAIKYVLDKRNAREVCYQVRTAEPRYLGEVISFAFTDIDSFHFLMSSLDAPALNNLYEAIGWLEYHRRDGRTPEYYLSVMDSLARGTSRLGVALSYASGLSKPSTVQSEAEPFTFEASSYDSVVRLAAQTLDNYYDLQKAVKPLMEGLSRTRKDGQARVYGRILVLLNMVKDFDLQHLATPANQGKYLNALKVAHELLHEHVPTLKSRFLLLQTFENALSNGHGMGPEAESYLRWMAHGIGESITQEFLESTNAKILAEITGVGGKKSMASKKERLVATIKHLQMLAPEILQEFKMAVASRVLNSENFNEVGDLALGKELIPTLIEGLDAEVLLSNLKSRGRDTLIKCCRDVTPFIPYLDERRQTQSMVMTLDI</sequence>